<reference evidence="1 2" key="1">
    <citation type="journal article" date="2022" name="New Phytol.">
        <title>Ecological generalism drives hyperdiversity of secondary metabolite gene clusters in xylarialean endophytes.</title>
        <authorList>
            <person name="Franco M.E.E."/>
            <person name="Wisecaver J.H."/>
            <person name="Arnold A.E."/>
            <person name="Ju Y.M."/>
            <person name="Slot J.C."/>
            <person name="Ahrendt S."/>
            <person name="Moore L.P."/>
            <person name="Eastman K.E."/>
            <person name="Scott K."/>
            <person name="Konkel Z."/>
            <person name="Mondo S.J."/>
            <person name="Kuo A."/>
            <person name="Hayes R.D."/>
            <person name="Haridas S."/>
            <person name="Andreopoulos B."/>
            <person name="Riley R."/>
            <person name="LaButti K."/>
            <person name="Pangilinan J."/>
            <person name="Lipzen A."/>
            <person name="Amirebrahimi M."/>
            <person name="Yan J."/>
            <person name="Adam C."/>
            <person name="Keymanesh K."/>
            <person name="Ng V."/>
            <person name="Louie K."/>
            <person name="Northen T."/>
            <person name="Drula E."/>
            <person name="Henrissat B."/>
            <person name="Hsieh H.M."/>
            <person name="Youens-Clark K."/>
            <person name="Lutzoni F."/>
            <person name="Miadlikowska J."/>
            <person name="Eastwood D.C."/>
            <person name="Hamelin R.C."/>
            <person name="Grigoriev I.V."/>
            <person name="U'Ren J.M."/>
        </authorList>
    </citation>
    <scope>NUCLEOTIDE SEQUENCE [LARGE SCALE GENOMIC DNA]</scope>
    <source>
        <strain evidence="1 2">ER1909</strain>
    </source>
</reference>
<sequence length="4085" mass="454458">MGKIAKAIQPKHKETLSEWLQQFIENATSTSLPRLPELLAAFPSRWPFPRGDLYHWIPVLNRFDEVLESFCSTYKLNEGPQTRDFGCEILLGSMPTGDGGDQSSALDELSKLGYSKDGDVHLIVAILKFTQMLLDHCGNRSIYASSSHLNDLLCSTDLSIICATLNVGVELAQRYQASVKRIHGMATRQVHTTLLSNHYNIDLDRVQQLAQPFVKTPLSRSLESTSLSTPVSASKGKEKAHSSGSPKNVATMYANDLCALAKADPAGDANSKVRWDGWGDLKLTYYPTSDASQAPTQQSLPDRGTSSNMPLTPTPLRRSSTSAAPQSTTRTNRQGTSEDTPASVSRSPAMGREEGSPPGQKSLEIPHATVCSTSISHLLAQTPTDLPKEIRYELLNRLRVAKALTESVESRRLALKVRLLAIQNLAYIHTESAFIEKVLKQDNDEPRRFQLVYQLAELIHPAVDGATVVPMDLQSIAFSLLEAISGCHHKLSDIFSALNASVNHGVLLYVIRKAVAEMKNDDSGEQWSDEDEWRDNLFSLTLHITMAMANNTSRNAPEIISAGLLEIMVEILNLRSNIAERTYGTLVGFLDSLVYNVQTSFQTLINADGLEAITNLVTHEVELADKLTAESKGTPATHRSQVVDYEVPFYQQQNLKFLLKFIHHLMSNAYAFGGNTDRLLRNLVDKSALLRSIREIIENMAKFGSIVWTNAVIILGDFLNNDPTSFAAISEAGLVQSYLQALTGRQVPTGQSSVADSSQGGNRDDSPGSDADDHTPDLLEPDSRPHPPPRETLEAARDGPLARGILPNSEPITIIPTIFNAISLNNSGMKMVVSSRAFDSYFEIFESPEHIRVMAADDNVAQNVGGNFDELARHHPSLRPAIANAVLDMVARVAHLARVKAKDAQWGAKLLVKDQTGQVVVANEGILSESQPGPDKGKGKEIVAAADDADIEMTDANTQQTDDEELSSGTAVVDASSITPYIYAVANFLSQYINNSNLKMNLINNGGIELLLDLITSPSLPHDFGDSVAARHLQSVLSSLVEHTPILGLPSLLKRTQAAIDELQPVVQAAEVGTYFSLFLKDADVSLADPAGNDVQRYAEGTRLAKAILNIQCLIKTIYQCFPYSSRSHALHPVVVFDYYTRLVKTLGPLLRVAILEEAAIANNVPEHWWSRKTNQPASTSNGNPPSENDNPPSGNDNPPSGNGNPTAAESEDSSLPDVMSSAALWKLAGNPNDGLSKGEKSSPRYQNYRTLRTLLHSLMPATFPLFQTIGRALLTRRERDQYLRVHHLQLAEEMAQTILIQLEFPDRAKSTQDFHYWIIMLHAVHEMLINRTAESRSDRQSTQVIVPVLIAFKKHRGLELLNTILRTFKQEICKENKDGDDTNMSRLAVIGMRKILDLYTLITNGKIITDSLSQINILRNSDRRADSQVTPNLVVELRMAILPVMRELWDSPLAEKGSGHLLAKIITIMKSISVGDSENNAYKRSDKIPPPAYLQSTPLAFSWTHTEDDMKEVISDAACSEDLAQEGIYRANGNRALATEYCRAHRLGVAGSRNPIPEEDLPGNTVIESAPPNEPAPQAEHSAEQSAPRPSDDSDAMVLDLPPGLPPNILLEDDILGELREAAAISNSNERVTPVPPLVPRDDNGVASSSSTPAQGPSTGASAELDLAKQNMVAKEDLDEERTKLRLNLIDRCLDVIRAHPDSTYEVSDLISSVVFRMPGDDMSPRQEIGETLTNALMSFAVDEDLSSNGRSIAAYAHLLSLLLQDKSFFKATLSVLKANVREFLKFLEVPPSPSTEELAPWIPYILLIFEILLSDDEQPVEIKWKAPTSENDPIEPLQWAAKELNLDEDQRQTLLSSVLEILPRIGKEESLAVSVLRILVILTRDRSIARVVGDKKNLQRLFVSAKQLSGAGSLRLNETRITSHILTILRHIVEDEEVIKQVMRSEIRTFFANVRNSRPLDPSTYIRNFSHLALRDPKLFLQVTSEMVKLSRWMPSESGRGLTIVLQESNLDMLRDDVAPTVQATEDLSIQDVKVSTEGEDKQMVDASKLPQQDTKRPMLENPDGVVHFLLCELLNYREVDDKEPLQPAKDTKKPGDQVSPASSSVPEAEGRTADGKEKKVKPSFKAEEHPIFIYRCLLLHCLTELLQSYNRTKVEFINFKRSAPLFANTPVKPRSSVLNYLLNDLLCPSHMDSNSDTLAHKKRYATSIQTHSLLVALVSKTGEKPAELGRDKYDYEDEPDLLFVRKFVLDTILRSYKDAASSNEPFDSRYARMLALAEIMHLMMGDKDKDSPTTSRAAPEAFERSQAQIRRLMYEKGYLAALTASIADIDLAFPPVKRTIKYILRVLRTLTSTAIHLSHSNIIPTVSAQENVDEETFSASSLSDIDDDREETPDLYRNSALGMLEPGRDRDDEYSEDSEDDDDEEMYEEYDDDMVYESEDREEDVSDHDDDEDLGGMGPIEGLSGDHGVIEVTMEDDDDMDEDDSDEDGSDEDDLDSDEMDEAEDRIEIIDDDGNPLEDDGVSGWESDTDDDEEGDDDDDDDGDQIDYEADIQDLAEAADMGDLDDADGLGRFGNIMRAIEEEDFEHPEDIHGLNDRYMEDEDEDEDEDEEDDMDDEYAYEDDFPNDAPPRDIVAPSLAWDTLVVEPPGPIFSNPHRHRHGTRSPFPPIPFMMGSRDPMSNFGDPRGFVRGNRHDQRPTAANEDGLNPLLRRGHESGGEGAPRSHPGGLVRLGFPNSLFNNMDSPMSLISDLMASLPASINRGPGHGPAFHFQIAHGARGDLHDLPFPFGLHGREPRSDNRRDTYQEPTQATTFAAESTVVRWTDEVKMIFGMQHAEKSHRLVTAIIAYLTPPAIKHEKELRAKEAERQRQLEEDRKKQEEEERKARETKEAEEKAAREKQEAEDREQAAAESAAQVQVESATTNEGDQDDHAEPDAMEGVETSDEAADPTDDEPSAAQPRTFTTIRGEQVDVTELGIDPDYLEALPEEFREEVIAQTVSTRRAQAREAPGASGEQTEVFQEFLDALPDELRVEIVQQERAEQRRREREELRRQAAAPGQAPEAQDMDTASILMTLSPQLREQVLMDQGADIIDTLPPDLAAQARRLIRSSNPVMHNDRASSGTSRLRETAQAGGTTIDADKPHRKTVVQMVDKPGVYTLLRLMFLNMKGGSLETSLKYLFKDVCENRQTRFEVVSNLLKILQEGSTDVDAVERSFASLSIKAKQPKEVDTKTQTPQSLKRTFTSVSNNNPIQPSSETSPILIVQQCLDLLCYLADNNVHVPSLFLTEHDGFSAMTIKRSLSRKGKGKDVKGNKYAINSLLALLDRDLVMESSSIMDSLSQLLSRVTGPLLALDRKQKEAAEAIKNLESQAPDTAEASGTAAPADSGEATGATSDIQGENTEVLNQKVEQSETGPADTRESAPTNTSTAEADSSKATEKQTILKRIKQLHPPTIPNYNLTLIIKIFVARECSSKTFKETLSTIKNLSVIPGAMLVFGEELARQAQVLSEKIVVHLDDLLPHIQNAASGTEIQGVALAKFSPGASDQNKLLRVLTALDHLFAQKKSDATEGPDSETKKQDLLANLYRNPTFNALWEKLSACLSAIRQRESLLNVATILLPLIEALMVVCKDTTQNETQASQNQLGGSMVLSSPQPESQLATLFFTFTEEHRRILNELVRNNPSLMKGTFSHLVKNPKVLEFDNKRSWFNRSVHSKQNVQQRPHPLLQLQVRRDQVFHDSFKSLYFKSGDEMKFGKLSIRFHGEEGVDAGGVTREWFQVLARQMFNANYALFVPVSSDRTTFHPNSLSGINDEHLLFFKFIGRIIGKALFEGRLLDCYFSRAVYKRILGKPVSVKDMESFDPEYYKSLSWMLNNDITDIITETFSVEDDEFGVTKIHDLIENGRNIPVTEDNKHDYVRLVVEHKLLSSVKDQMENFLKGFHEIIPAELIAIFNEQELELLISGLPDVDIDDWKSNTEYHNYSPSSPQIQWFWRAVRSFDKEERAKLLQFVTGTSKVPLNGFKELEGMNGVNRFNIHRDYGNKDRLPSSHTCFNQLDLPEYENYDSLRRQVLKAITTGSDYFGFA</sequence>
<gene>
    <name evidence="1" type="ORF">F4821DRAFT_70093</name>
</gene>
<dbReference type="EMBL" id="MU394298">
    <property type="protein sequence ID" value="KAI6088952.1"/>
    <property type="molecule type" value="Genomic_DNA"/>
</dbReference>
<organism evidence="1 2">
    <name type="scientific">Hypoxylon rubiginosum</name>
    <dbReference type="NCBI Taxonomy" id="110542"/>
    <lineage>
        <taxon>Eukaryota</taxon>
        <taxon>Fungi</taxon>
        <taxon>Dikarya</taxon>
        <taxon>Ascomycota</taxon>
        <taxon>Pezizomycotina</taxon>
        <taxon>Sordariomycetes</taxon>
        <taxon>Xylariomycetidae</taxon>
        <taxon>Xylariales</taxon>
        <taxon>Hypoxylaceae</taxon>
        <taxon>Hypoxylon</taxon>
    </lineage>
</organism>
<name>A0ACC0D862_9PEZI</name>
<dbReference type="Proteomes" id="UP001497680">
    <property type="component" value="Unassembled WGS sequence"/>
</dbReference>
<comment type="caution">
    <text evidence="1">The sequence shown here is derived from an EMBL/GenBank/DDBJ whole genome shotgun (WGS) entry which is preliminary data.</text>
</comment>
<proteinExistence type="predicted"/>
<protein>
    <submittedName>
        <fullName evidence="1">Uncharacterized protein</fullName>
    </submittedName>
</protein>
<accession>A0ACC0D862</accession>
<evidence type="ECO:0000313" key="2">
    <source>
        <dbReference type="Proteomes" id="UP001497680"/>
    </source>
</evidence>
<keyword evidence="2" id="KW-1185">Reference proteome</keyword>
<evidence type="ECO:0000313" key="1">
    <source>
        <dbReference type="EMBL" id="KAI6088952.1"/>
    </source>
</evidence>